<accession>A0A1F5YF24</accession>
<proteinExistence type="predicted"/>
<name>A0A1F5YF24_9BACT</name>
<dbReference type="EMBL" id="MFIV01000101">
    <property type="protein sequence ID" value="OGF98451.1"/>
    <property type="molecule type" value="Genomic_DNA"/>
</dbReference>
<comment type="caution">
    <text evidence="1">The sequence shown here is derived from an EMBL/GenBank/DDBJ whole genome shotgun (WGS) entry which is preliminary data.</text>
</comment>
<gene>
    <name evidence="1" type="ORF">A2Z86_01505</name>
</gene>
<protein>
    <submittedName>
        <fullName evidence="1">Uncharacterized protein</fullName>
    </submittedName>
</protein>
<evidence type="ECO:0000313" key="2">
    <source>
        <dbReference type="Proteomes" id="UP000176992"/>
    </source>
</evidence>
<evidence type="ECO:0000313" key="1">
    <source>
        <dbReference type="EMBL" id="OGF98451.1"/>
    </source>
</evidence>
<dbReference type="AlphaFoldDB" id="A0A1F5YF24"/>
<organism evidence="1 2">
    <name type="scientific">Candidatus Glassbacteria bacterium GWA2_58_10</name>
    <dbReference type="NCBI Taxonomy" id="1817865"/>
    <lineage>
        <taxon>Bacteria</taxon>
        <taxon>Candidatus Glassiibacteriota</taxon>
    </lineage>
</organism>
<dbReference type="Proteomes" id="UP000176992">
    <property type="component" value="Unassembled WGS sequence"/>
</dbReference>
<sequence>MQRPPSIFNVWLGRRIELTFGPYGDFDPAEEEVVGEPVHGAAGGFQWNQRFRRRVLRAVFENLTDSQCELLDRWWSEAAGEGKNWWWLSYPQSTPDDPLYLNCEGSARRFAFVNSVRHGVIEAREVI</sequence>
<reference evidence="1 2" key="1">
    <citation type="journal article" date="2016" name="Nat. Commun.">
        <title>Thousands of microbial genomes shed light on interconnected biogeochemical processes in an aquifer system.</title>
        <authorList>
            <person name="Anantharaman K."/>
            <person name="Brown C.T."/>
            <person name="Hug L.A."/>
            <person name="Sharon I."/>
            <person name="Castelle C.J."/>
            <person name="Probst A.J."/>
            <person name="Thomas B.C."/>
            <person name="Singh A."/>
            <person name="Wilkins M.J."/>
            <person name="Karaoz U."/>
            <person name="Brodie E.L."/>
            <person name="Williams K.H."/>
            <person name="Hubbard S.S."/>
            <person name="Banfield J.F."/>
        </authorList>
    </citation>
    <scope>NUCLEOTIDE SEQUENCE [LARGE SCALE GENOMIC DNA]</scope>
</reference>